<dbReference type="RefSeq" id="WP_254295342.1">
    <property type="nucleotide sequence ID" value="NZ_JAMLDX010000015.1"/>
</dbReference>
<keyword evidence="2" id="KW-1185">Reference proteome</keyword>
<name>A0A9X2HPF6_9SPHN</name>
<organism evidence="1 2">
    <name type="scientific">Sphingomonas tagetis</name>
    <dbReference type="NCBI Taxonomy" id="2949092"/>
    <lineage>
        <taxon>Bacteria</taxon>
        <taxon>Pseudomonadati</taxon>
        <taxon>Pseudomonadota</taxon>
        <taxon>Alphaproteobacteria</taxon>
        <taxon>Sphingomonadales</taxon>
        <taxon>Sphingomonadaceae</taxon>
        <taxon>Sphingomonas</taxon>
    </lineage>
</organism>
<evidence type="ECO:0000313" key="1">
    <source>
        <dbReference type="EMBL" id="MCP3732156.1"/>
    </source>
</evidence>
<evidence type="ECO:0000313" key="2">
    <source>
        <dbReference type="Proteomes" id="UP001139451"/>
    </source>
</evidence>
<sequence>MDEPTLDMWRALIDFRARHGRYWKQALSLKWMEGSDEHEHFSASLRAVRNHLGPTWLYKLRPATLDVQAKRIALLDRLPVMCATINVETGQAIVLKRGESGYWPVPEGTTVEQFNAALAATAAQVAAMEIGSVFGWDVPGADPTSYDGNGRPLSGAARGEPG</sequence>
<dbReference type="EMBL" id="JAMLDX010000015">
    <property type="protein sequence ID" value="MCP3732156.1"/>
    <property type="molecule type" value="Genomic_DNA"/>
</dbReference>
<protein>
    <submittedName>
        <fullName evidence="1">Uncharacterized protein</fullName>
    </submittedName>
</protein>
<comment type="caution">
    <text evidence="1">The sequence shown here is derived from an EMBL/GenBank/DDBJ whole genome shotgun (WGS) entry which is preliminary data.</text>
</comment>
<gene>
    <name evidence="1" type="ORF">M9978_17170</name>
</gene>
<accession>A0A9X2HPF6</accession>
<dbReference type="Proteomes" id="UP001139451">
    <property type="component" value="Unassembled WGS sequence"/>
</dbReference>
<dbReference type="AlphaFoldDB" id="A0A9X2HPF6"/>
<reference evidence="1" key="1">
    <citation type="submission" date="2022-05" db="EMBL/GenBank/DDBJ databases">
        <title>Sphingomonas sp. strain MG17 Genome sequencing and assembly.</title>
        <authorList>
            <person name="Kim I."/>
        </authorList>
    </citation>
    <scope>NUCLEOTIDE SEQUENCE</scope>
    <source>
        <strain evidence="1">MG17</strain>
    </source>
</reference>
<proteinExistence type="predicted"/>